<proteinExistence type="predicted"/>
<dbReference type="InterPro" id="IPR012878">
    <property type="entry name" value="Beta-AFase-like_GH127_cat"/>
</dbReference>
<evidence type="ECO:0000259" key="3">
    <source>
        <dbReference type="Pfam" id="PF20736"/>
    </source>
</evidence>
<feature type="domain" description="Glycoside hydrolase GH146 substrate-binding" evidence="2">
    <location>
        <begin position="619"/>
        <end position="751"/>
    </location>
</feature>
<keyword evidence="5" id="KW-1185">Reference proteome</keyword>
<dbReference type="EMBL" id="CP104067">
    <property type="protein sequence ID" value="WAH40507.1"/>
    <property type="molecule type" value="Genomic_DNA"/>
</dbReference>
<dbReference type="PANTHER" id="PTHR31151">
    <property type="entry name" value="PROLINE-TRNA LIGASE (DUF1680)"/>
    <property type="match status" value="1"/>
</dbReference>
<dbReference type="PANTHER" id="PTHR31151:SF0">
    <property type="entry name" value="PROLINE-TRNA LIGASE (DUF1680)"/>
    <property type="match status" value="1"/>
</dbReference>
<keyword evidence="4" id="KW-0378">Hydrolase</keyword>
<dbReference type="InterPro" id="IPR049046">
    <property type="entry name" value="Beta-AFase-like_GH127_middle"/>
</dbReference>
<feature type="domain" description="Non-reducing end beta-L-arabinofuranosidase-like GH127 catalytic" evidence="1">
    <location>
        <begin position="18"/>
        <end position="397"/>
    </location>
</feature>
<organism evidence="4 5">
    <name type="scientific">Alicyclobacillus fastidiosus</name>
    <dbReference type="NCBI Taxonomy" id="392011"/>
    <lineage>
        <taxon>Bacteria</taxon>
        <taxon>Bacillati</taxon>
        <taxon>Bacillota</taxon>
        <taxon>Bacilli</taxon>
        <taxon>Bacillales</taxon>
        <taxon>Alicyclobacillaceae</taxon>
        <taxon>Alicyclobacillus</taxon>
    </lineage>
</organism>
<dbReference type="Pfam" id="PF20620">
    <property type="entry name" value="DUF6805"/>
    <property type="match status" value="1"/>
</dbReference>
<dbReference type="Pfam" id="PF20736">
    <property type="entry name" value="Glyco_hydro127M"/>
    <property type="match status" value="1"/>
</dbReference>
<sequence length="760" mass="85320">MKVVSDPRMKALPFDLKDVEITDGPFRLALELDHKYLLELDCNRLLARFREYAGLKPKAPHYDGWEASTLSGHSLGHYLSACCMMYDATGDEALKHRIEYIFDELEACQSAHGDGYVSAIPRGRELFAEVASGNIRSKGFDLNDGWAPLYTLHKLMAGLRDAYRTIGSNKALAIETGLADWLKQVFINLSDEQMQDIMRCEFGGMNEVLADIYLDTSDEDALALAARFYHHDVLDPLAESKDCLKGKHANTQIPKLIGLLKQYQCTGDESLLKTAKFFWDRVVNHHSYVTGGNSNGEYFGSPDSLNDRLSLSTTETCNTYNMLKLSALLFQWDTSAEIADYCERALYNHILASIDPETGGVCYFLSLAMGGYKNFQDKFNHFTCCVGTGMENHASYGGQIYFHSADTLYINQFIPSRLNWREKGILLLQETSYPNDHKINFHILGDLSASFTFCIRYPNWAQRGIDVKINGVNQSIEVGPGHFVQFDRVWNPGDLIELSIPMSLRIETMPDNPSRVAVMHGPLVLAGDLGPVNDPAASHPLYVPVLISPSLQIDSWVEPVSGAPNNFRTVIGHPRNVTLVPLYQMVGGRYSVYWDVFSLSEWAMREPEYTSAIEQVRGLEQCTVDYVQLGEMQPERDHQFDGDMIYLASLNIRGCRYAVNGGWFSVVLKGDPEKPMFLVATYLAEPEPDCDFSVFINGMEAEFVATEPAESPSLRNVSYLVPEDTMKSDVMTVKFQAAAGKRTPKVYGLRTVIRNLYETL</sequence>
<evidence type="ECO:0000313" key="5">
    <source>
        <dbReference type="Proteomes" id="UP001164761"/>
    </source>
</evidence>
<dbReference type="GO" id="GO:0016787">
    <property type="term" value="F:hydrolase activity"/>
    <property type="evidence" value="ECO:0007669"/>
    <property type="project" value="UniProtKB-KW"/>
</dbReference>
<evidence type="ECO:0000259" key="1">
    <source>
        <dbReference type="Pfam" id="PF07944"/>
    </source>
</evidence>
<accession>A0ABY6ZDA5</accession>
<dbReference type="RefSeq" id="WP_268004406.1">
    <property type="nucleotide sequence ID" value="NZ_CP104067.1"/>
</dbReference>
<reference evidence="4" key="1">
    <citation type="submission" date="2022-08" db="EMBL/GenBank/DDBJ databases">
        <title>Alicyclobacillus fastidiosus DSM 17978, complete genome.</title>
        <authorList>
            <person name="Wang Q."/>
            <person name="Cai R."/>
            <person name="Wang Z."/>
        </authorList>
    </citation>
    <scope>NUCLEOTIDE SEQUENCE</scope>
    <source>
        <strain evidence="4">DSM 17978</strain>
    </source>
</reference>
<name>A0ABY6ZDA5_9BACL</name>
<protein>
    <submittedName>
        <fullName evidence="4">Glycoside hydrolase family 127 protein</fullName>
    </submittedName>
</protein>
<dbReference type="InterPro" id="IPR046544">
    <property type="entry name" value="GH146_SB_dom"/>
</dbReference>
<gene>
    <name evidence="4" type="ORF">NZD89_19560</name>
</gene>
<dbReference type="Pfam" id="PF07944">
    <property type="entry name" value="Beta-AFase-like_GH127_cat"/>
    <property type="match status" value="1"/>
</dbReference>
<dbReference type="InterPro" id="IPR008928">
    <property type="entry name" value="6-hairpin_glycosidase_sf"/>
</dbReference>
<evidence type="ECO:0000313" key="4">
    <source>
        <dbReference type="EMBL" id="WAH40507.1"/>
    </source>
</evidence>
<evidence type="ECO:0000259" key="2">
    <source>
        <dbReference type="Pfam" id="PF20620"/>
    </source>
</evidence>
<dbReference type="Proteomes" id="UP001164761">
    <property type="component" value="Chromosome"/>
</dbReference>
<feature type="domain" description="Non-reducing end beta-L-arabinofuranosidase-like GH127 middle" evidence="3">
    <location>
        <begin position="407"/>
        <end position="502"/>
    </location>
</feature>
<dbReference type="SUPFAM" id="SSF48208">
    <property type="entry name" value="Six-hairpin glycosidases"/>
    <property type="match status" value="1"/>
</dbReference>